<organism evidence="2 3">
    <name type="scientific">Enterococcus mundtii</name>
    <dbReference type="NCBI Taxonomy" id="53346"/>
    <lineage>
        <taxon>Bacteria</taxon>
        <taxon>Bacillati</taxon>
        <taxon>Bacillota</taxon>
        <taxon>Bacilli</taxon>
        <taxon>Lactobacillales</taxon>
        <taxon>Enterococcaceae</taxon>
        <taxon>Enterococcus</taxon>
    </lineage>
</organism>
<evidence type="ECO:0000313" key="3">
    <source>
        <dbReference type="Proteomes" id="UP000189299"/>
    </source>
</evidence>
<dbReference type="RefSeq" id="WP_077152097.1">
    <property type="nucleotide sequence ID" value="NZ_CABMMO010000021.1"/>
</dbReference>
<proteinExistence type="predicted"/>
<dbReference type="InterPro" id="IPR049746">
    <property type="entry name" value="TcpD-like_C"/>
</dbReference>
<protein>
    <submittedName>
        <fullName evidence="2">Uncharacterized protein</fullName>
    </submittedName>
</protein>
<feature type="transmembrane region" description="Helical" evidence="1">
    <location>
        <begin position="28"/>
        <end position="50"/>
    </location>
</feature>
<keyword evidence="1" id="KW-1133">Transmembrane helix</keyword>
<sequence>MLSTSFANLSTSFYLAAAKPTLSSTQTWFTGEMKTALGIIVLALCCYFIFKQKIGMMVSTIVVGAFIWFLASDPAVIFDSIGNLFKPIFGG</sequence>
<dbReference type="NCBIfam" id="NF040686">
    <property type="entry name" value="TcpD_dom"/>
    <property type="match status" value="1"/>
</dbReference>
<evidence type="ECO:0000256" key="1">
    <source>
        <dbReference type="SAM" id="Phobius"/>
    </source>
</evidence>
<dbReference type="Proteomes" id="UP000189299">
    <property type="component" value="Unassembled WGS sequence"/>
</dbReference>
<dbReference type="AlphaFoldDB" id="A0A1V2UB01"/>
<evidence type="ECO:0000313" key="2">
    <source>
        <dbReference type="EMBL" id="ONN40451.1"/>
    </source>
</evidence>
<name>A0A1V2UB01_ENTMU</name>
<keyword evidence="1" id="KW-0472">Membrane</keyword>
<gene>
    <name evidence="2" type="ORF">BTN92_15095</name>
</gene>
<keyword evidence="1" id="KW-0812">Transmembrane</keyword>
<reference evidence="2 3" key="1">
    <citation type="submission" date="2016-12" db="EMBL/GenBank/DDBJ databases">
        <authorList>
            <person name="Song W.-J."/>
            <person name="Kurnit D.M."/>
        </authorList>
    </citation>
    <scope>NUCLEOTIDE SEQUENCE [LARGE SCALE GENOMIC DNA]</scope>
    <source>
        <strain evidence="2 3">CGB1038-1_S1</strain>
    </source>
</reference>
<accession>A0A1V2UB01</accession>
<dbReference type="OrthoDB" id="9969023at2"/>
<comment type="caution">
    <text evidence="2">The sequence shown here is derived from an EMBL/GenBank/DDBJ whole genome shotgun (WGS) entry which is preliminary data.</text>
</comment>
<dbReference type="EMBL" id="MSTR01000021">
    <property type="protein sequence ID" value="ONN40451.1"/>
    <property type="molecule type" value="Genomic_DNA"/>
</dbReference>
<feature type="transmembrane region" description="Helical" evidence="1">
    <location>
        <begin position="57"/>
        <end position="77"/>
    </location>
</feature>